<keyword evidence="1" id="KW-0863">Zinc-finger</keyword>
<evidence type="ECO:0000313" key="5">
    <source>
        <dbReference type="Proteomes" id="UP000076927"/>
    </source>
</evidence>
<dbReference type="OrthoDB" id="2678784at2"/>
<dbReference type="InterPro" id="IPR007527">
    <property type="entry name" value="Znf_SWIM"/>
</dbReference>
<evidence type="ECO:0000259" key="3">
    <source>
        <dbReference type="PROSITE" id="PS50966"/>
    </source>
</evidence>
<sequence>MDETISWISEWESWILQSLEDTKLAQQGRRLAAEQRVQQLSLKPGFVTAKVRGDKPRPFQPQITGWNYSSAAQEQWISMLWNDTEMQAQLLMNEIPSGLQVALAEKSIRLLPEASNLDFVCTCKPGGMPCEHSAALLYETANILEGDPLKLLNLRGMDMNEVWRSFRIKRGASLLIESGMDQNPQKHSNDAHVDVESDSRTQRSPMAFAEDYPVFWNKDAGLRNVLDPLYAKVRERADQLNLEMQEETQ</sequence>
<accession>A0A172TLK0</accession>
<dbReference type="EMBL" id="CP011388">
    <property type="protein sequence ID" value="ANE47846.1"/>
    <property type="molecule type" value="Genomic_DNA"/>
</dbReference>
<feature type="domain" description="SWIM-type" evidence="3">
    <location>
        <begin position="106"/>
        <end position="141"/>
    </location>
</feature>
<keyword evidence="1" id="KW-0479">Metal-binding</keyword>
<gene>
    <name evidence="4" type="ORF">SY83_17840</name>
</gene>
<organism evidence="4 5">
    <name type="scientific">Paenibacillus swuensis</name>
    <dbReference type="NCBI Taxonomy" id="1178515"/>
    <lineage>
        <taxon>Bacteria</taxon>
        <taxon>Bacillati</taxon>
        <taxon>Bacillota</taxon>
        <taxon>Bacilli</taxon>
        <taxon>Bacillales</taxon>
        <taxon>Paenibacillaceae</taxon>
        <taxon>Paenibacillus</taxon>
    </lineage>
</organism>
<dbReference type="PANTHER" id="PTHR38133:SF1">
    <property type="entry name" value="SLR1429 PROTEIN"/>
    <property type="match status" value="1"/>
</dbReference>
<reference evidence="4 5" key="1">
    <citation type="submission" date="2015-01" db="EMBL/GenBank/DDBJ databases">
        <title>Paenibacillus swuensis/DY6/whole genome sequencing.</title>
        <authorList>
            <person name="Kim M.K."/>
            <person name="Srinivasan S."/>
            <person name="Lee J.-J."/>
        </authorList>
    </citation>
    <scope>NUCLEOTIDE SEQUENCE [LARGE SCALE GENOMIC DNA]</scope>
    <source>
        <strain evidence="4 5">DY6</strain>
    </source>
</reference>
<dbReference type="PROSITE" id="PS50966">
    <property type="entry name" value="ZF_SWIM"/>
    <property type="match status" value="1"/>
</dbReference>
<dbReference type="Proteomes" id="UP000076927">
    <property type="component" value="Chromosome"/>
</dbReference>
<keyword evidence="1" id="KW-0862">Zinc</keyword>
<dbReference type="PANTHER" id="PTHR38133">
    <property type="entry name" value="SLR1429 PROTEIN"/>
    <property type="match status" value="1"/>
</dbReference>
<feature type="region of interest" description="Disordered" evidence="2">
    <location>
        <begin position="180"/>
        <end position="202"/>
    </location>
</feature>
<name>A0A172TLK0_9BACL</name>
<dbReference type="GO" id="GO:0008270">
    <property type="term" value="F:zinc ion binding"/>
    <property type="evidence" value="ECO:0007669"/>
    <property type="project" value="UniProtKB-KW"/>
</dbReference>
<dbReference type="RefSeq" id="WP_068608976.1">
    <property type="nucleotide sequence ID" value="NZ_CP011388.1"/>
</dbReference>
<protein>
    <recommendedName>
        <fullName evidence="3">SWIM-type domain-containing protein</fullName>
    </recommendedName>
</protein>
<evidence type="ECO:0000256" key="1">
    <source>
        <dbReference type="PROSITE-ProRule" id="PRU00325"/>
    </source>
</evidence>
<dbReference type="AlphaFoldDB" id="A0A172TLK0"/>
<dbReference type="STRING" id="1178515.SY83_17840"/>
<keyword evidence="5" id="KW-1185">Reference proteome</keyword>
<proteinExistence type="predicted"/>
<evidence type="ECO:0000313" key="4">
    <source>
        <dbReference type="EMBL" id="ANE47846.1"/>
    </source>
</evidence>
<dbReference type="KEGG" id="pswu:SY83_17840"/>
<dbReference type="PATRIC" id="fig|1178515.4.peg.3595"/>
<feature type="compositionally biased region" description="Basic and acidic residues" evidence="2">
    <location>
        <begin position="187"/>
        <end position="201"/>
    </location>
</feature>
<evidence type="ECO:0000256" key="2">
    <source>
        <dbReference type="SAM" id="MobiDB-lite"/>
    </source>
</evidence>